<dbReference type="Pfam" id="PF10320">
    <property type="entry name" value="7TM_GPCR_Srsx"/>
    <property type="match status" value="1"/>
</dbReference>
<organism evidence="2 3">
    <name type="scientific">Meloidogyne hapla</name>
    <name type="common">Root-knot nematode worm</name>
    <dbReference type="NCBI Taxonomy" id="6305"/>
    <lineage>
        <taxon>Eukaryota</taxon>
        <taxon>Metazoa</taxon>
        <taxon>Ecdysozoa</taxon>
        <taxon>Nematoda</taxon>
        <taxon>Chromadorea</taxon>
        <taxon>Rhabditida</taxon>
        <taxon>Tylenchina</taxon>
        <taxon>Tylenchomorpha</taxon>
        <taxon>Tylenchoidea</taxon>
        <taxon>Meloidogynidae</taxon>
        <taxon>Meloidogyninae</taxon>
        <taxon>Meloidogyne</taxon>
    </lineage>
</organism>
<keyword evidence="2" id="KW-1185">Reference proteome</keyword>
<protein>
    <submittedName>
        <fullName evidence="3">G_PROTEIN_RECEP_F1_2 domain-containing protein</fullName>
    </submittedName>
</protein>
<keyword evidence="1" id="KW-0812">Transmembrane</keyword>
<sequence length="107" mass="12211">MFFVVGTWLFNTVYKTFILPLLTDNFSTQYITPSVNFLTCVIASSSNVFILFTCSSEYRRAFQRLAFAIPIFGKFIKRIYGGISNTVSVKPTVHHKVTIRNSVNPLF</sequence>
<evidence type="ECO:0000313" key="2">
    <source>
        <dbReference type="Proteomes" id="UP000095281"/>
    </source>
</evidence>
<evidence type="ECO:0000313" key="3">
    <source>
        <dbReference type="WBParaSite" id="MhA1_Contig958.frz3.gene5"/>
    </source>
</evidence>
<name>A0A1I8C2W2_MELHA</name>
<dbReference type="InterPro" id="IPR019424">
    <property type="entry name" value="7TM_GPCR_Srsx"/>
</dbReference>
<proteinExistence type="predicted"/>
<accession>A0A1I8C2W2</accession>
<reference evidence="3" key="1">
    <citation type="submission" date="2016-11" db="UniProtKB">
        <authorList>
            <consortium name="WormBaseParasite"/>
        </authorList>
    </citation>
    <scope>IDENTIFICATION</scope>
</reference>
<dbReference type="WBParaSite" id="MhA1_Contig958.frz3.gene5">
    <property type="protein sequence ID" value="MhA1_Contig958.frz3.gene5"/>
    <property type="gene ID" value="MhA1_Contig958.frz3.gene5"/>
</dbReference>
<dbReference type="Proteomes" id="UP000095281">
    <property type="component" value="Unplaced"/>
</dbReference>
<dbReference type="AlphaFoldDB" id="A0A1I8C2W2"/>
<keyword evidence="1" id="KW-1133">Transmembrane helix</keyword>
<keyword evidence="1" id="KW-0472">Membrane</keyword>
<feature type="transmembrane region" description="Helical" evidence="1">
    <location>
        <begin position="31"/>
        <end position="54"/>
    </location>
</feature>
<evidence type="ECO:0000256" key="1">
    <source>
        <dbReference type="SAM" id="Phobius"/>
    </source>
</evidence>